<dbReference type="InterPro" id="IPR037359">
    <property type="entry name" value="NST/OST"/>
</dbReference>
<dbReference type="PANTHER" id="PTHR10605">
    <property type="entry name" value="HEPARAN SULFATE SULFOTRANSFERASE"/>
    <property type="match status" value="1"/>
</dbReference>
<dbReference type="InterPro" id="IPR000863">
    <property type="entry name" value="Sulfotransferase_dom"/>
</dbReference>
<sequence length="336" mass="37966">MSVPKGQAQPLPDGLPDFFILGGPKCGTTSLFDWLRQHPDTYLPAKEPNFLSRDIYDVRGVPGALKDWDEYLSALMPADHAGKVTGESTPRSLYSAQALQVLSSHPSQPKLIAVLRNPVDLVFSLHGQFLREGVEHEPDFETAWRRALKLHGDPEAWRTQDGRIDRRLDYPLFGKLGWHLRMWREAVPDERLMVLILEEELSKAPHMAVSDVLSFLGLAPFKIDTKRSNERYEHRLPGLNRTLRRVRTGTLGLMERAGIDVAPARGRRKGTGLMKLVETLNKRPDAKPTARLSPVLRRELADYFADDVNIVAKQLDSGLPWADWPEYLDARVTANT</sequence>
<keyword evidence="2" id="KW-0325">Glycoprotein</keyword>
<reference evidence="4 5" key="1">
    <citation type="submission" date="2018-03" db="EMBL/GenBank/DDBJ databases">
        <authorList>
            <person name="Keele B.F."/>
        </authorList>
    </citation>
    <scope>NUCLEOTIDE SEQUENCE [LARGE SCALE GENOMIC DNA]</scope>
    <source>
        <strain evidence="4 5">CECT 8504</strain>
    </source>
</reference>
<gene>
    <name evidence="4" type="ORF">PAA8504_01019</name>
</gene>
<evidence type="ECO:0000259" key="3">
    <source>
        <dbReference type="Pfam" id="PF00685"/>
    </source>
</evidence>
<proteinExistence type="predicted"/>
<dbReference type="EMBL" id="ONZF01000002">
    <property type="protein sequence ID" value="SPJ23213.1"/>
    <property type="molecule type" value="Genomic_DNA"/>
</dbReference>
<evidence type="ECO:0000256" key="2">
    <source>
        <dbReference type="ARBA" id="ARBA00023180"/>
    </source>
</evidence>
<dbReference type="Pfam" id="PF00685">
    <property type="entry name" value="Sulfotransfer_1"/>
    <property type="match status" value="1"/>
</dbReference>
<dbReference type="PANTHER" id="PTHR10605:SF56">
    <property type="entry name" value="BIFUNCTIONAL HEPARAN SULFATE N-DEACETYLASE_N-SULFOTRANSFERASE"/>
    <property type="match status" value="1"/>
</dbReference>
<evidence type="ECO:0000313" key="5">
    <source>
        <dbReference type="Proteomes" id="UP000244912"/>
    </source>
</evidence>
<protein>
    <recommendedName>
        <fullName evidence="3">Sulfotransferase domain-containing protein</fullName>
    </recommendedName>
</protein>
<feature type="domain" description="Sulfotransferase" evidence="3">
    <location>
        <begin position="16"/>
        <end position="219"/>
    </location>
</feature>
<dbReference type="Proteomes" id="UP000244912">
    <property type="component" value="Unassembled WGS sequence"/>
</dbReference>
<name>A0A2R8BST9_9RHOB</name>
<dbReference type="GO" id="GO:0008146">
    <property type="term" value="F:sulfotransferase activity"/>
    <property type="evidence" value="ECO:0007669"/>
    <property type="project" value="InterPro"/>
</dbReference>
<dbReference type="AlphaFoldDB" id="A0A2R8BST9"/>
<dbReference type="RefSeq" id="WP_181375695.1">
    <property type="nucleotide sequence ID" value="NZ_ONZF01000002.1"/>
</dbReference>
<evidence type="ECO:0000256" key="1">
    <source>
        <dbReference type="ARBA" id="ARBA00022679"/>
    </source>
</evidence>
<dbReference type="Gene3D" id="3.40.50.300">
    <property type="entry name" value="P-loop containing nucleotide triphosphate hydrolases"/>
    <property type="match status" value="1"/>
</dbReference>
<accession>A0A2R8BST9</accession>
<organism evidence="4 5">
    <name type="scientific">Palleronia abyssalis</name>
    <dbReference type="NCBI Taxonomy" id="1501240"/>
    <lineage>
        <taxon>Bacteria</taxon>
        <taxon>Pseudomonadati</taxon>
        <taxon>Pseudomonadota</taxon>
        <taxon>Alphaproteobacteria</taxon>
        <taxon>Rhodobacterales</taxon>
        <taxon>Roseobacteraceae</taxon>
        <taxon>Palleronia</taxon>
    </lineage>
</organism>
<dbReference type="InterPro" id="IPR027417">
    <property type="entry name" value="P-loop_NTPase"/>
</dbReference>
<evidence type="ECO:0000313" key="4">
    <source>
        <dbReference type="EMBL" id="SPJ23213.1"/>
    </source>
</evidence>
<keyword evidence="1" id="KW-0808">Transferase</keyword>
<dbReference type="SUPFAM" id="SSF52540">
    <property type="entry name" value="P-loop containing nucleoside triphosphate hydrolases"/>
    <property type="match status" value="1"/>
</dbReference>
<keyword evidence="5" id="KW-1185">Reference proteome</keyword>